<evidence type="ECO:0000313" key="2">
    <source>
        <dbReference type="Proteomes" id="UP000731465"/>
    </source>
</evidence>
<name>A0ABS7DI94_9GAMM</name>
<dbReference type="InterPro" id="IPR008878">
    <property type="entry name" value="Transposase_IS66_Orf2"/>
</dbReference>
<sequence>MNLDLSTGKISLILCPTDLRSGFNRLSAMALKYLSIDVSKGNDWVVFVSKRRNIAKIIHSDDKGSLMISRKLHTGCYQRLMADADGAASRALTKDKLLKYLDGNDLDFKREHFLYK</sequence>
<evidence type="ECO:0000313" key="1">
    <source>
        <dbReference type="EMBL" id="MBW7570831.1"/>
    </source>
</evidence>
<accession>A0ABS7DI94</accession>
<reference evidence="1 2" key="1">
    <citation type="submission" date="2021-03" db="EMBL/GenBank/DDBJ databases">
        <title>Succinivibrio sp. nov. isolated from feces of cow.</title>
        <authorList>
            <person name="Choi J.-Y."/>
        </authorList>
    </citation>
    <scope>NUCLEOTIDE SEQUENCE [LARGE SCALE GENOMIC DNA]</scope>
    <source>
        <strain evidence="1 2">AGMB01872</strain>
    </source>
</reference>
<dbReference type="RefSeq" id="WP_219938056.1">
    <property type="nucleotide sequence ID" value="NZ_JAGFNY010000031.1"/>
</dbReference>
<protein>
    <submittedName>
        <fullName evidence="1">IS66 family insertion sequence element accessory protein TnpB</fullName>
    </submittedName>
</protein>
<dbReference type="Proteomes" id="UP000731465">
    <property type="component" value="Unassembled WGS sequence"/>
</dbReference>
<dbReference type="Pfam" id="PF05717">
    <property type="entry name" value="TnpB_IS66"/>
    <property type="match status" value="1"/>
</dbReference>
<comment type="caution">
    <text evidence="1">The sequence shown here is derived from an EMBL/GenBank/DDBJ whole genome shotgun (WGS) entry which is preliminary data.</text>
</comment>
<organism evidence="1 2">
    <name type="scientific">Succinivibrio faecicola</name>
    <dbReference type="NCBI Taxonomy" id="2820300"/>
    <lineage>
        <taxon>Bacteria</taxon>
        <taxon>Pseudomonadati</taxon>
        <taxon>Pseudomonadota</taxon>
        <taxon>Gammaproteobacteria</taxon>
        <taxon>Aeromonadales</taxon>
        <taxon>Succinivibrionaceae</taxon>
        <taxon>Succinivibrio</taxon>
    </lineage>
</organism>
<proteinExistence type="predicted"/>
<dbReference type="EMBL" id="JAGFNY010000031">
    <property type="protein sequence ID" value="MBW7570831.1"/>
    <property type="molecule type" value="Genomic_DNA"/>
</dbReference>
<gene>
    <name evidence="1" type="primary">tnpB</name>
    <name evidence="1" type="ORF">J5V48_07990</name>
</gene>
<keyword evidence="2" id="KW-1185">Reference proteome</keyword>